<dbReference type="SUPFAM" id="SSF55347">
    <property type="entry name" value="Glyceraldehyde-3-phosphate dehydrogenase-like, C-terminal domain"/>
    <property type="match status" value="1"/>
</dbReference>
<dbReference type="Pfam" id="PF22725">
    <property type="entry name" value="GFO_IDH_MocA_C3"/>
    <property type="match status" value="1"/>
</dbReference>
<dbReference type="EMBL" id="JBHSPH010000002">
    <property type="protein sequence ID" value="MFC5862120.1"/>
    <property type="molecule type" value="Genomic_DNA"/>
</dbReference>
<evidence type="ECO:0000256" key="1">
    <source>
        <dbReference type="SAM" id="MobiDB-lite"/>
    </source>
</evidence>
<dbReference type="PANTHER" id="PTHR43377:SF1">
    <property type="entry name" value="BILIVERDIN REDUCTASE A"/>
    <property type="match status" value="1"/>
</dbReference>
<keyword evidence="5" id="KW-1185">Reference proteome</keyword>
<dbReference type="RefSeq" id="WP_263338264.1">
    <property type="nucleotide sequence ID" value="NZ_JAGSYH010000004.1"/>
</dbReference>
<name>A0ABW1EFU8_9BACT</name>
<protein>
    <submittedName>
        <fullName evidence="4">Gfo/Idh/MocA family protein</fullName>
    </submittedName>
</protein>
<feature type="domain" description="GFO/IDH/MocA-like oxidoreductase" evidence="3">
    <location>
        <begin position="151"/>
        <end position="266"/>
    </location>
</feature>
<dbReference type="InterPro" id="IPR008354">
    <property type="entry name" value="Glc-Fru_OxRdtase_bac"/>
</dbReference>
<sequence length="386" mass="42261">MGIKELIGMESDRKIRYAIVGLGDIAQEDMMPGVDHTGNSEITALVTSDPVKAKELGEKYKAGAVFAYEQFPEALVSGTFDAIYLATPNWRHAEFIVPALKAGIHVLTEKPLEISTAKCKEILDAQATSTAKLMVAYRLHFEPATLDTIDRIRSGALGEVHLFASTFSQLVDPENHRVKNGELAGPVFDMGPYPVNASRYVFEDEPVGVVSAVGTKHTDSGFPQDFYDTVAVTLRFPNNRLAQFNLSYFGNPSSSLVAVGTKGTLELDPSYTFGKGLKQVIAIGEKTEENSFKNTDHFGGELKYFSDCILNNEDPEPNGEEGFADVRVLEGILAALESGKSVELTPFQKTRRIDTERQKVDLRAVSTPELVHASNPGRDTDKKPKN</sequence>
<comment type="caution">
    <text evidence="4">The sequence shown here is derived from an EMBL/GenBank/DDBJ whole genome shotgun (WGS) entry which is preliminary data.</text>
</comment>
<dbReference type="InterPro" id="IPR000683">
    <property type="entry name" value="Gfo/Idh/MocA-like_OxRdtase_N"/>
</dbReference>
<dbReference type="PANTHER" id="PTHR43377">
    <property type="entry name" value="BILIVERDIN REDUCTASE A"/>
    <property type="match status" value="1"/>
</dbReference>
<accession>A0ABW1EFU8</accession>
<evidence type="ECO:0000313" key="4">
    <source>
        <dbReference type="EMBL" id="MFC5862120.1"/>
    </source>
</evidence>
<evidence type="ECO:0000259" key="2">
    <source>
        <dbReference type="Pfam" id="PF01408"/>
    </source>
</evidence>
<dbReference type="InterPro" id="IPR036291">
    <property type="entry name" value="NAD(P)-bd_dom_sf"/>
</dbReference>
<dbReference type="Gene3D" id="3.30.360.10">
    <property type="entry name" value="Dihydrodipicolinate Reductase, domain 2"/>
    <property type="match status" value="1"/>
</dbReference>
<evidence type="ECO:0000259" key="3">
    <source>
        <dbReference type="Pfam" id="PF22725"/>
    </source>
</evidence>
<dbReference type="Pfam" id="PF01408">
    <property type="entry name" value="GFO_IDH_MocA"/>
    <property type="match status" value="1"/>
</dbReference>
<dbReference type="Proteomes" id="UP001596091">
    <property type="component" value="Unassembled WGS sequence"/>
</dbReference>
<proteinExistence type="predicted"/>
<dbReference type="InterPro" id="IPR051450">
    <property type="entry name" value="Gfo/Idh/MocA_Oxidoreductases"/>
</dbReference>
<feature type="domain" description="Gfo/Idh/MocA-like oxidoreductase N-terminal" evidence="2">
    <location>
        <begin position="15"/>
        <end position="137"/>
    </location>
</feature>
<feature type="region of interest" description="Disordered" evidence="1">
    <location>
        <begin position="361"/>
        <end position="386"/>
    </location>
</feature>
<dbReference type="InterPro" id="IPR055170">
    <property type="entry name" value="GFO_IDH_MocA-like_dom"/>
</dbReference>
<dbReference type="PRINTS" id="PR01775">
    <property type="entry name" value="GLFROXRDTASE"/>
</dbReference>
<dbReference type="SUPFAM" id="SSF51735">
    <property type="entry name" value="NAD(P)-binding Rossmann-fold domains"/>
    <property type="match status" value="1"/>
</dbReference>
<dbReference type="Gene3D" id="3.40.50.720">
    <property type="entry name" value="NAD(P)-binding Rossmann-like Domain"/>
    <property type="match status" value="1"/>
</dbReference>
<evidence type="ECO:0000313" key="5">
    <source>
        <dbReference type="Proteomes" id="UP001596091"/>
    </source>
</evidence>
<organism evidence="4 5">
    <name type="scientific">Acidicapsa dinghuensis</name>
    <dbReference type="NCBI Taxonomy" id="2218256"/>
    <lineage>
        <taxon>Bacteria</taxon>
        <taxon>Pseudomonadati</taxon>
        <taxon>Acidobacteriota</taxon>
        <taxon>Terriglobia</taxon>
        <taxon>Terriglobales</taxon>
        <taxon>Acidobacteriaceae</taxon>
        <taxon>Acidicapsa</taxon>
    </lineage>
</organism>
<reference evidence="5" key="1">
    <citation type="journal article" date="2019" name="Int. J. Syst. Evol. Microbiol.">
        <title>The Global Catalogue of Microorganisms (GCM) 10K type strain sequencing project: providing services to taxonomists for standard genome sequencing and annotation.</title>
        <authorList>
            <consortium name="The Broad Institute Genomics Platform"/>
            <consortium name="The Broad Institute Genome Sequencing Center for Infectious Disease"/>
            <person name="Wu L."/>
            <person name="Ma J."/>
        </authorList>
    </citation>
    <scope>NUCLEOTIDE SEQUENCE [LARGE SCALE GENOMIC DNA]</scope>
    <source>
        <strain evidence="5">JCM 4087</strain>
    </source>
</reference>
<gene>
    <name evidence="4" type="ORF">ACFPT7_07440</name>
</gene>